<evidence type="ECO:0000256" key="2">
    <source>
        <dbReference type="ARBA" id="ARBA00010617"/>
    </source>
</evidence>
<organism evidence="9 10">
    <name type="scientific">Conoideocrella luteorostrata</name>
    <dbReference type="NCBI Taxonomy" id="1105319"/>
    <lineage>
        <taxon>Eukaryota</taxon>
        <taxon>Fungi</taxon>
        <taxon>Dikarya</taxon>
        <taxon>Ascomycota</taxon>
        <taxon>Pezizomycotina</taxon>
        <taxon>Sordariomycetes</taxon>
        <taxon>Hypocreomycetidae</taxon>
        <taxon>Hypocreales</taxon>
        <taxon>Clavicipitaceae</taxon>
        <taxon>Conoideocrella</taxon>
    </lineage>
</organism>
<comment type="cofactor">
    <cofactor evidence="1 8">
        <name>heme</name>
        <dbReference type="ChEBI" id="CHEBI:30413"/>
    </cofactor>
</comment>
<evidence type="ECO:0000313" key="10">
    <source>
        <dbReference type="Proteomes" id="UP001251528"/>
    </source>
</evidence>
<dbReference type="GO" id="GO:0020037">
    <property type="term" value="F:heme binding"/>
    <property type="evidence" value="ECO:0007669"/>
    <property type="project" value="InterPro"/>
</dbReference>
<dbReference type="GO" id="GO:0005506">
    <property type="term" value="F:iron ion binding"/>
    <property type="evidence" value="ECO:0007669"/>
    <property type="project" value="InterPro"/>
</dbReference>
<keyword evidence="7" id="KW-0503">Monooxygenase</keyword>
<dbReference type="InterPro" id="IPR001128">
    <property type="entry name" value="Cyt_P450"/>
</dbReference>
<evidence type="ECO:0000256" key="7">
    <source>
        <dbReference type="ARBA" id="ARBA00023033"/>
    </source>
</evidence>
<evidence type="ECO:0000256" key="4">
    <source>
        <dbReference type="ARBA" id="ARBA00022723"/>
    </source>
</evidence>
<dbReference type="GO" id="GO:0016705">
    <property type="term" value="F:oxidoreductase activity, acting on paired donors, with incorporation or reduction of molecular oxygen"/>
    <property type="evidence" value="ECO:0007669"/>
    <property type="project" value="InterPro"/>
</dbReference>
<gene>
    <name evidence="9" type="ORF">QQS21_000114</name>
</gene>
<name>A0AAJ0CZM2_9HYPO</name>
<protein>
    <recommendedName>
        <fullName evidence="11">Cytochrome P450</fullName>
    </recommendedName>
</protein>
<dbReference type="Proteomes" id="UP001251528">
    <property type="component" value="Unassembled WGS sequence"/>
</dbReference>
<evidence type="ECO:0000256" key="5">
    <source>
        <dbReference type="ARBA" id="ARBA00023002"/>
    </source>
</evidence>
<proteinExistence type="inferred from homology"/>
<dbReference type="PANTHER" id="PTHR24305">
    <property type="entry name" value="CYTOCHROME P450"/>
    <property type="match status" value="1"/>
</dbReference>
<dbReference type="InterPro" id="IPR002401">
    <property type="entry name" value="Cyt_P450_E_grp-I"/>
</dbReference>
<dbReference type="AlphaFoldDB" id="A0AAJ0CZM2"/>
<feature type="binding site" description="axial binding residue" evidence="8">
    <location>
        <position position="467"/>
    </location>
    <ligand>
        <name>heme</name>
        <dbReference type="ChEBI" id="CHEBI:30413"/>
    </ligand>
    <ligandPart>
        <name>Fe</name>
        <dbReference type="ChEBI" id="CHEBI:18248"/>
    </ligandPart>
</feature>
<evidence type="ECO:0008006" key="11">
    <source>
        <dbReference type="Google" id="ProtNLM"/>
    </source>
</evidence>
<dbReference type="Pfam" id="PF00067">
    <property type="entry name" value="p450"/>
    <property type="match status" value="1"/>
</dbReference>
<evidence type="ECO:0000256" key="6">
    <source>
        <dbReference type="ARBA" id="ARBA00023004"/>
    </source>
</evidence>
<dbReference type="PRINTS" id="PR00385">
    <property type="entry name" value="P450"/>
</dbReference>
<dbReference type="EMBL" id="JASWJB010000001">
    <property type="protein sequence ID" value="KAK2617023.1"/>
    <property type="molecule type" value="Genomic_DNA"/>
</dbReference>
<evidence type="ECO:0000256" key="3">
    <source>
        <dbReference type="ARBA" id="ARBA00022617"/>
    </source>
</evidence>
<accession>A0AAJ0CZM2</accession>
<comment type="caution">
    <text evidence="9">The sequence shown here is derived from an EMBL/GenBank/DDBJ whole genome shotgun (WGS) entry which is preliminary data.</text>
</comment>
<dbReference type="PRINTS" id="PR00463">
    <property type="entry name" value="EP450I"/>
</dbReference>
<keyword evidence="4 8" id="KW-0479">Metal-binding</keyword>
<keyword evidence="5" id="KW-0560">Oxidoreductase</keyword>
<evidence type="ECO:0000256" key="1">
    <source>
        <dbReference type="ARBA" id="ARBA00001971"/>
    </source>
</evidence>
<dbReference type="Gene3D" id="1.10.630.10">
    <property type="entry name" value="Cytochrome P450"/>
    <property type="match status" value="1"/>
</dbReference>
<dbReference type="CDD" id="cd11060">
    <property type="entry name" value="CYP57A1-like"/>
    <property type="match status" value="1"/>
</dbReference>
<dbReference type="PANTHER" id="PTHR24305:SF77">
    <property type="entry name" value="CYTOCHROME P450 MONOOXYGENASE"/>
    <property type="match status" value="1"/>
</dbReference>
<reference evidence="9" key="1">
    <citation type="submission" date="2023-06" db="EMBL/GenBank/DDBJ databases">
        <title>Conoideocrella luteorostrata (Hypocreales: Clavicipitaceae), a potential biocontrol fungus for elongate hemlock scale in United States Christmas tree production areas.</title>
        <authorList>
            <person name="Barrett H."/>
            <person name="Lovett B."/>
            <person name="Macias A.M."/>
            <person name="Stajich J.E."/>
            <person name="Kasson M.T."/>
        </authorList>
    </citation>
    <scope>NUCLEOTIDE SEQUENCE</scope>
    <source>
        <strain evidence="9">ARSEF 14590</strain>
    </source>
</reference>
<dbReference type="SUPFAM" id="SSF48264">
    <property type="entry name" value="Cytochrome P450"/>
    <property type="match status" value="1"/>
</dbReference>
<comment type="similarity">
    <text evidence="2">Belongs to the cytochrome P450 family.</text>
</comment>
<keyword evidence="6 8" id="KW-0408">Iron</keyword>
<dbReference type="GO" id="GO:0004497">
    <property type="term" value="F:monooxygenase activity"/>
    <property type="evidence" value="ECO:0007669"/>
    <property type="project" value="UniProtKB-KW"/>
</dbReference>
<keyword evidence="3 8" id="KW-0349">Heme</keyword>
<evidence type="ECO:0000256" key="8">
    <source>
        <dbReference type="PIRSR" id="PIRSR602401-1"/>
    </source>
</evidence>
<keyword evidence="10" id="KW-1185">Reference proteome</keyword>
<sequence>MSLYAWTRLAAVAGLCFIVSRVWAWYRLRHIKGPPAAAWTSLWLVYKTRSGQLFYDLASICNQYGMLHTSCCVPLRISCPTARYRANQATPTGPIARIAPNIVVCGDAGEVRRMWGVRSQFDRALWYKGFQLDPPRDCTLSIRDNDAHAVLRSKLVPGYSGKDVPGLHKSVDRGVARFIRLIEDKYLSSHSVYRPVDLARKFQYMTLDIISSIAFGEPFGFMDEDDDKFGYIQTTEDTVPMMQMFAIVPWLVALLQSPICKAMMPSETDTVGLGPIMAIAKRIVGERYGPAAIERRDMLGSFVSHGLDQRDAESESLVQILAGSDTTATALRTIVVNVVTNRRIFTHLQREIDDGIAGGLISSPIAEAEARKLPFLQACIKEGFRIWPPITGIMPRISATDATLCGVHIPSGTNVAWSAKAVLHSTDVFGSDADIYWPDRWLTADRERLQVMENTVDLCFGQGRWGCLGRSIALLELNKIIVELLRRFDFSIVNAERPIKNAFTGVLIQSQLYMRVSRRPG</sequence>
<evidence type="ECO:0000313" key="9">
    <source>
        <dbReference type="EMBL" id="KAK2617023.1"/>
    </source>
</evidence>
<dbReference type="InterPro" id="IPR036396">
    <property type="entry name" value="Cyt_P450_sf"/>
</dbReference>
<dbReference type="InterPro" id="IPR050121">
    <property type="entry name" value="Cytochrome_P450_monoxygenase"/>
</dbReference>